<accession>J3L8M0</accession>
<dbReference type="PANTHER" id="PTHR35749">
    <property type="entry name" value="OSJNBA0084A10.10 PROTEIN"/>
    <property type="match status" value="1"/>
</dbReference>
<evidence type="ECO:0000313" key="3">
    <source>
        <dbReference type="EnsemblPlants" id="OB0269G10010.1"/>
    </source>
</evidence>
<feature type="region of interest" description="Disordered" evidence="2">
    <location>
        <begin position="145"/>
        <end position="166"/>
    </location>
</feature>
<dbReference type="Gramene" id="OB0269G10010.1">
    <property type="protein sequence ID" value="OB0269G10010.1"/>
    <property type="gene ID" value="OB0269G10010"/>
</dbReference>
<organism evidence="3">
    <name type="scientific">Oryza brachyantha</name>
    <name type="common">malo sina</name>
    <dbReference type="NCBI Taxonomy" id="4533"/>
    <lineage>
        <taxon>Eukaryota</taxon>
        <taxon>Viridiplantae</taxon>
        <taxon>Streptophyta</taxon>
        <taxon>Embryophyta</taxon>
        <taxon>Tracheophyta</taxon>
        <taxon>Spermatophyta</taxon>
        <taxon>Magnoliopsida</taxon>
        <taxon>Liliopsida</taxon>
        <taxon>Poales</taxon>
        <taxon>Poaceae</taxon>
        <taxon>BOP clade</taxon>
        <taxon>Oryzoideae</taxon>
        <taxon>Oryzeae</taxon>
        <taxon>Oryzinae</taxon>
        <taxon>Oryza</taxon>
    </lineage>
</organism>
<reference evidence="3" key="1">
    <citation type="submission" date="2015-06" db="UniProtKB">
        <authorList>
            <consortium name="EnsemblPlants"/>
        </authorList>
    </citation>
    <scope>IDENTIFICATION</scope>
</reference>
<dbReference type="eggNOG" id="ENOG502RZFR">
    <property type="taxonomic scope" value="Eukaryota"/>
</dbReference>
<sequence>MDRSRSVAGGAMDKLVLFARKAWFVVRVMSGYEERRIRAYRLQMQQRIERVKGKKEKLQKQPEQIILSEVRQMVQQMEALNQQLEETETAIDEYFKPIDKSAQIIMDMQLDKEETQAKEMAKIMKEQIAMQREIASKRAQATFIRSKDAQQSEKVAECSPKEDAIK</sequence>
<dbReference type="STRING" id="4533.J3L8M0"/>
<keyword evidence="4" id="KW-1185">Reference proteome</keyword>
<keyword evidence="1" id="KW-0175">Coiled coil</keyword>
<protein>
    <submittedName>
        <fullName evidence="3">Uncharacterized protein</fullName>
    </submittedName>
</protein>
<evidence type="ECO:0000256" key="1">
    <source>
        <dbReference type="SAM" id="Coils"/>
    </source>
</evidence>
<dbReference type="PANTHER" id="PTHR35749:SF1">
    <property type="entry name" value="OSJNBA0084A10.10 PROTEIN"/>
    <property type="match status" value="1"/>
</dbReference>
<dbReference type="OMA" id="RTSEMMM"/>
<dbReference type="Proteomes" id="UP000006038">
    <property type="component" value="Unassembled WGS sequence"/>
</dbReference>
<dbReference type="EnsemblPlants" id="OB0269G10010.1">
    <property type="protein sequence ID" value="OB0269G10010.1"/>
    <property type="gene ID" value="OB0269G10010"/>
</dbReference>
<feature type="coiled-coil region" evidence="1">
    <location>
        <begin position="41"/>
        <end position="90"/>
    </location>
</feature>
<evidence type="ECO:0000256" key="2">
    <source>
        <dbReference type="SAM" id="MobiDB-lite"/>
    </source>
</evidence>
<evidence type="ECO:0000313" key="4">
    <source>
        <dbReference type="Proteomes" id="UP000006038"/>
    </source>
</evidence>
<dbReference type="HOGENOM" id="CLU_088468_2_1_1"/>
<name>J3L8M0_ORYBR</name>
<proteinExistence type="predicted"/>
<dbReference type="AlphaFoldDB" id="J3L8M0"/>